<dbReference type="PANTHER" id="PTHR43031">
    <property type="entry name" value="FAD-DEPENDENT OXIDOREDUCTASE"/>
    <property type="match status" value="1"/>
</dbReference>
<dbReference type="Pfam" id="PF00581">
    <property type="entry name" value="Rhodanese"/>
    <property type="match status" value="1"/>
</dbReference>
<dbReference type="SUPFAM" id="SSF52821">
    <property type="entry name" value="Rhodanese/Cell cycle control phosphatase"/>
    <property type="match status" value="1"/>
</dbReference>
<evidence type="ECO:0000256" key="1">
    <source>
        <dbReference type="SAM" id="Phobius"/>
    </source>
</evidence>
<dbReference type="PANTHER" id="PTHR43031:SF18">
    <property type="entry name" value="RHODANESE-RELATED SULFURTRANSFERASES"/>
    <property type="match status" value="1"/>
</dbReference>
<feature type="transmembrane region" description="Helical" evidence="1">
    <location>
        <begin position="20"/>
        <end position="39"/>
    </location>
</feature>
<dbReference type="InParanoid" id="G9EN46"/>
<organism evidence="3 4">
    <name type="scientific">Legionella drancourtii LLAP12</name>
    <dbReference type="NCBI Taxonomy" id="658187"/>
    <lineage>
        <taxon>Bacteria</taxon>
        <taxon>Pseudomonadati</taxon>
        <taxon>Pseudomonadota</taxon>
        <taxon>Gammaproteobacteria</taxon>
        <taxon>Legionellales</taxon>
        <taxon>Legionellaceae</taxon>
        <taxon>Legionella</taxon>
    </lineage>
</organism>
<reference evidence="3 4" key="1">
    <citation type="journal article" date="2011" name="BMC Genomics">
        <title>Insight into cross-talk between intra-amoebal pathogens.</title>
        <authorList>
            <person name="Gimenez G."/>
            <person name="Bertelli C."/>
            <person name="Moliner C."/>
            <person name="Robert C."/>
            <person name="Raoult D."/>
            <person name="Fournier P.E."/>
            <person name="Greub G."/>
        </authorList>
    </citation>
    <scope>NUCLEOTIDE SEQUENCE [LARGE SCALE GENOMIC DNA]</scope>
    <source>
        <strain evidence="3 4">LLAP12</strain>
    </source>
</reference>
<dbReference type="InterPro" id="IPR050229">
    <property type="entry name" value="GlpE_sulfurtransferase"/>
</dbReference>
<accession>G9EN46</accession>
<dbReference type="eggNOG" id="COG0607">
    <property type="taxonomic scope" value="Bacteria"/>
</dbReference>
<dbReference type="STRING" id="658187.LDG_6667"/>
<dbReference type="Gene3D" id="3.40.250.10">
    <property type="entry name" value="Rhodanese-like domain"/>
    <property type="match status" value="1"/>
</dbReference>
<proteinExistence type="predicted"/>
<gene>
    <name evidence="3" type="ORF">LDG_6667</name>
</gene>
<dbReference type="SMART" id="SM00450">
    <property type="entry name" value="RHOD"/>
    <property type="match status" value="1"/>
</dbReference>
<keyword evidence="4" id="KW-1185">Reference proteome</keyword>
<keyword evidence="1" id="KW-1133">Transmembrane helix</keyword>
<dbReference type="InterPro" id="IPR036873">
    <property type="entry name" value="Rhodanese-like_dom_sf"/>
</dbReference>
<feature type="domain" description="Rhodanese" evidence="2">
    <location>
        <begin position="58"/>
        <end position="145"/>
    </location>
</feature>
<dbReference type="PROSITE" id="PS50206">
    <property type="entry name" value="RHODANESE_3"/>
    <property type="match status" value="1"/>
</dbReference>
<keyword evidence="1" id="KW-0472">Membrane</keyword>
<protein>
    <recommendedName>
        <fullName evidence="2">Rhodanese domain-containing protein</fullName>
    </recommendedName>
</protein>
<evidence type="ECO:0000313" key="3">
    <source>
        <dbReference type="EMBL" id="EHL31207.1"/>
    </source>
</evidence>
<evidence type="ECO:0000313" key="4">
    <source>
        <dbReference type="Proteomes" id="UP000002770"/>
    </source>
</evidence>
<dbReference type="EMBL" id="JH413817">
    <property type="protein sequence ID" value="EHL31207.1"/>
    <property type="molecule type" value="Genomic_DNA"/>
</dbReference>
<name>G9EN46_9GAMM</name>
<dbReference type="AlphaFoldDB" id="G9EN46"/>
<dbReference type="CDD" id="cd00158">
    <property type="entry name" value="RHOD"/>
    <property type="match status" value="1"/>
</dbReference>
<evidence type="ECO:0000259" key="2">
    <source>
        <dbReference type="PROSITE" id="PS50206"/>
    </source>
</evidence>
<keyword evidence="1" id="KW-0812">Transmembrane</keyword>
<dbReference type="InterPro" id="IPR001763">
    <property type="entry name" value="Rhodanese-like_dom"/>
</dbReference>
<dbReference type="HOGENOM" id="CLU_089574_1_5_6"/>
<dbReference type="FunCoup" id="G9EN46">
    <property type="interactions" value="156"/>
</dbReference>
<sequence length="147" mass="16759">MSKHQELTMEHLGQFIINHWPLWLLFIVVLFLTFLNELFTQRKKAKELSPQAAVDLINNENALVIDLRDTESFKKGHIIDSINAKSEDFGQQKMEKYKNKPIILVCARGLQTPAFANKIKTQGYQPLVLSGGIEAWKNADLPLVKGK</sequence>
<dbReference type="Proteomes" id="UP000002770">
    <property type="component" value="Unassembled WGS sequence"/>
</dbReference>